<evidence type="ECO:0000256" key="7">
    <source>
        <dbReference type="ARBA" id="ARBA00022737"/>
    </source>
</evidence>
<proteinExistence type="inferred from homology"/>
<dbReference type="PROSITE" id="PS00504">
    <property type="entry name" value="FRD_SDH_FAD_BINDING"/>
    <property type="match status" value="1"/>
</dbReference>
<evidence type="ECO:0000256" key="6">
    <source>
        <dbReference type="ARBA" id="ARBA00022630"/>
    </source>
</evidence>
<dbReference type="InterPro" id="IPR033133">
    <property type="entry name" value="PUM-HD"/>
</dbReference>
<dbReference type="InterPro" id="IPR003952">
    <property type="entry name" value="FRD_SDH_FAD_BS"/>
</dbReference>
<comment type="subcellular location">
    <subcellularLocation>
        <location evidence="2">Membrane</location>
        <topology evidence="2">Peripheral membrane protein</topology>
    </subcellularLocation>
</comment>
<dbReference type="Pfam" id="PF00890">
    <property type="entry name" value="FAD_binding_2"/>
    <property type="match status" value="1"/>
</dbReference>
<feature type="domain" description="PUM-HD" evidence="14">
    <location>
        <begin position="77"/>
        <end position="414"/>
    </location>
</feature>
<feature type="compositionally biased region" description="Basic and acidic residues" evidence="13">
    <location>
        <begin position="24"/>
        <end position="33"/>
    </location>
</feature>
<evidence type="ECO:0000259" key="14">
    <source>
        <dbReference type="PROSITE" id="PS50303"/>
    </source>
</evidence>
<dbReference type="InterPro" id="IPR016024">
    <property type="entry name" value="ARM-type_fold"/>
</dbReference>
<dbReference type="Gene3D" id="3.90.700.10">
    <property type="entry name" value="Succinate dehydrogenase/fumarate reductase flavoprotein, catalytic domain"/>
    <property type="match status" value="1"/>
</dbReference>
<dbReference type="EMBL" id="JAVRBK010000007">
    <property type="protein sequence ID" value="KAK5641196.1"/>
    <property type="molecule type" value="Genomic_DNA"/>
</dbReference>
<evidence type="ECO:0000256" key="5">
    <source>
        <dbReference type="ARBA" id="ARBA00022448"/>
    </source>
</evidence>
<dbReference type="PANTHER" id="PTHR11632">
    <property type="entry name" value="SUCCINATE DEHYDROGENASE 2 FLAVOPROTEIN SUBUNIT"/>
    <property type="match status" value="1"/>
</dbReference>
<evidence type="ECO:0000256" key="10">
    <source>
        <dbReference type="ARBA" id="ARBA00023002"/>
    </source>
</evidence>
<dbReference type="InterPro" id="IPR011989">
    <property type="entry name" value="ARM-like"/>
</dbReference>
<evidence type="ECO:0000256" key="1">
    <source>
        <dbReference type="ARBA" id="ARBA00001974"/>
    </source>
</evidence>
<dbReference type="GO" id="GO:0006121">
    <property type="term" value="P:mitochondrial electron transport, succinate to ubiquinone"/>
    <property type="evidence" value="ECO:0007669"/>
    <property type="project" value="TreeGrafter"/>
</dbReference>
<evidence type="ECO:0000256" key="13">
    <source>
        <dbReference type="SAM" id="MobiDB-lite"/>
    </source>
</evidence>
<comment type="cofactor">
    <cofactor evidence="1">
        <name>FAD</name>
        <dbReference type="ChEBI" id="CHEBI:57692"/>
    </cofactor>
</comment>
<dbReference type="InterPro" id="IPR003953">
    <property type="entry name" value="FAD-dep_OxRdtase_2_FAD-bd"/>
</dbReference>
<dbReference type="PANTHER" id="PTHR11632:SF51">
    <property type="entry name" value="SUCCINATE DEHYDROGENASE [UBIQUINONE] FLAVOPROTEIN SUBUNIT, MITOCHONDRIAL"/>
    <property type="match status" value="1"/>
</dbReference>
<dbReference type="InterPro" id="IPR027477">
    <property type="entry name" value="Succ_DH/fumarate_Rdtase_cat_sf"/>
</dbReference>
<feature type="region of interest" description="Disordered" evidence="13">
    <location>
        <begin position="1"/>
        <end position="58"/>
    </location>
</feature>
<comment type="similarity">
    <text evidence="3">Belongs to the FAD-dependent oxidoreductase 2 family. FRD/SDH subfamily.</text>
</comment>
<gene>
    <name evidence="15" type="ORF">RI129_009743</name>
</gene>
<keyword evidence="8" id="KW-0274">FAD</keyword>
<dbReference type="GO" id="GO:0050660">
    <property type="term" value="F:flavin adenine dinucleotide binding"/>
    <property type="evidence" value="ECO:0007669"/>
    <property type="project" value="InterPro"/>
</dbReference>
<dbReference type="SUPFAM" id="SSF48371">
    <property type="entry name" value="ARM repeat"/>
    <property type="match status" value="1"/>
</dbReference>
<feature type="active site" description="Proton acceptor" evidence="12">
    <location>
        <position position="693"/>
    </location>
</feature>
<accession>A0AAN7ZIJ6</accession>
<dbReference type="GO" id="GO:0003723">
    <property type="term" value="F:RNA binding"/>
    <property type="evidence" value="ECO:0007669"/>
    <property type="project" value="InterPro"/>
</dbReference>
<dbReference type="Gene3D" id="4.10.80.40">
    <property type="entry name" value="succinate dehydrogenase protein domain"/>
    <property type="match status" value="1"/>
</dbReference>
<dbReference type="GO" id="GO:0016020">
    <property type="term" value="C:membrane"/>
    <property type="evidence" value="ECO:0007669"/>
    <property type="project" value="UniProtKB-SubCell"/>
</dbReference>
<dbReference type="GO" id="GO:0008177">
    <property type="term" value="F:succinate dehydrogenase (quinone) activity"/>
    <property type="evidence" value="ECO:0007669"/>
    <property type="project" value="UniProtKB-EC"/>
</dbReference>
<evidence type="ECO:0000256" key="2">
    <source>
        <dbReference type="ARBA" id="ARBA00004170"/>
    </source>
</evidence>
<keyword evidence="16" id="KW-1185">Reference proteome</keyword>
<dbReference type="SUPFAM" id="SSF51905">
    <property type="entry name" value="FAD/NAD(P)-binding domain"/>
    <property type="match status" value="1"/>
</dbReference>
<evidence type="ECO:0000256" key="8">
    <source>
        <dbReference type="ARBA" id="ARBA00022827"/>
    </source>
</evidence>
<keyword evidence="7" id="KW-0677">Repeat</keyword>
<keyword evidence="6" id="KW-0285">Flavoprotein</keyword>
<dbReference type="GO" id="GO:0009055">
    <property type="term" value="F:electron transfer activity"/>
    <property type="evidence" value="ECO:0007669"/>
    <property type="project" value="TreeGrafter"/>
</dbReference>
<dbReference type="Pfam" id="PF02910">
    <property type="entry name" value="Succ_DH_flav_C"/>
    <property type="match status" value="1"/>
</dbReference>
<keyword evidence="10" id="KW-0560">Oxidoreductase</keyword>
<evidence type="ECO:0000256" key="12">
    <source>
        <dbReference type="PIRSR" id="PIRSR630664-50"/>
    </source>
</evidence>
<keyword evidence="11" id="KW-0472">Membrane</keyword>
<evidence type="ECO:0000256" key="9">
    <source>
        <dbReference type="ARBA" id="ARBA00022982"/>
    </source>
</evidence>
<dbReference type="SMART" id="SM00025">
    <property type="entry name" value="Pumilio"/>
    <property type="match status" value="4"/>
</dbReference>
<dbReference type="Proteomes" id="UP001329430">
    <property type="component" value="Chromosome 7"/>
</dbReference>
<dbReference type="InterPro" id="IPR001313">
    <property type="entry name" value="Pumilio_RNA-bd_rpt"/>
</dbReference>
<evidence type="ECO:0000256" key="3">
    <source>
        <dbReference type="ARBA" id="ARBA00008040"/>
    </source>
</evidence>
<organism evidence="15 16">
    <name type="scientific">Pyrocoelia pectoralis</name>
    <dbReference type="NCBI Taxonomy" id="417401"/>
    <lineage>
        <taxon>Eukaryota</taxon>
        <taxon>Metazoa</taxon>
        <taxon>Ecdysozoa</taxon>
        <taxon>Arthropoda</taxon>
        <taxon>Hexapoda</taxon>
        <taxon>Insecta</taxon>
        <taxon>Pterygota</taxon>
        <taxon>Neoptera</taxon>
        <taxon>Endopterygota</taxon>
        <taxon>Coleoptera</taxon>
        <taxon>Polyphaga</taxon>
        <taxon>Elateriformia</taxon>
        <taxon>Elateroidea</taxon>
        <taxon>Lampyridae</taxon>
        <taxon>Lampyrinae</taxon>
        <taxon>Pyrocoelia</taxon>
    </lineage>
</organism>
<evidence type="ECO:0000313" key="16">
    <source>
        <dbReference type="Proteomes" id="UP001329430"/>
    </source>
</evidence>
<evidence type="ECO:0000256" key="11">
    <source>
        <dbReference type="ARBA" id="ARBA00023136"/>
    </source>
</evidence>
<dbReference type="GO" id="GO:0005739">
    <property type="term" value="C:mitochondrion"/>
    <property type="evidence" value="ECO:0007669"/>
    <property type="project" value="GOC"/>
</dbReference>
<reference evidence="15 16" key="1">
    <citation type="journal article" date="2024" name="Insects">
        <title>An Improved Chromosome-Level Genome Assembly of the Firefly Pyrocoelia pectoralis.</title>
        <authorList>
            <person name="Fu X."/>
            <person name="Meyer-Rochow V.B."/>
            <person name="Ballantyne L."/>
            <person name="Zhu X."/>
        </authorList>
    </citation>
    <scope>NUCLEOTIDE SEQUENCE [LARGE SCALE GENOMIC DNA]</scope>
    <source>
        <strain evidence="15">XCY_ONT2</strain>
    </source>
</reference>
<dbReference type="EC" id="1.3.5.1" evidence="4"/>
<evidence type="ECO:0000256" key="4">
    <source>
        <dbReference type="ARBA" id="ARBA00012792"/>
    </source>
</evidence>
<dbReference type="InterPro" id="IPR030664">
    <property type="entry name" value="SdhA/FrdA/AprA"/>
</dbReference>
<keyword evidence="9" id="KW-0249">Electron transport</keyword>
<evidence type="ECO:0000313" key="15">
    <source>
        <dbReference type="EMBL" id="KAK5641196.1"/>
    </source>
</evidence>
<dbReference type="Gene3D" id="3.50.50.60">
    <property type="entry name" value="FAD/NAD(P)-binding domain"/>
    <property type="match status" value="1"/>
</dbReference>
<protein>
    <recommendedName>
        <fullName evidence="4">succinate dehydrogenase</fullName>
        <ecNumber evidence="4">1.3.5.1</ecNumber>
    </recommendedName>
</protein>
<dbReference type="SUPFAM" id="SSF56425">
    <property type="entry name" value="Succinate dehydrogenase/fumarate reductase flavoprotein, catalytic domain"/>
    <property type="match status" value="1"/>
</dbReference>
<comment type="caution">
    <text evidence="15">The sequence shown here is derived from an EMBL/GenBank/DDBJ whole genome shotgun (WGS) entry which is preliminary data.</text>
</comment>
<dbReference type="Gene3D" id="1.25.10.10">
    <property type="entry name" value="Leucine-rich Repeat Variant"/>
    <property type="match status" value="1"/>
</dbReference>
<dbReference type="InterPro" id="IPR036188">
    <property type="entry name" value="FAD/NAD-bd_sf"/>
</dbReference>
<dbReference type="InterPro" id="IPR037099">
    <property type="entry name" value="Fum_R/Succ_DH_flav-like_C_sf"/>
</dbReference>
<dbReference type="InterPro" id="IPR014006">
    <property type="entry name" value="Succ_Dhase_FrdA_Gneg"/>
</dbReference>
<keyword evidence="5" id="KW-0813">Transport</keyword>
<dbReference type="InterPro" id="IPR015939">
    <property type="entry name" value="Fum_Rdtase/Succ_DH_flav-like_C"/>
</dbReference>
<name>A0AAN7ZIJ6_9COLE</name>
<dbReference type="SUPFAM" id="SSF46977">
    <property type="entry name" value="Succinate dehydrogenase/fumarate reductase flavoprotein C-terminal domain"/>
    <property type="match status" value="1"/>
</dbReference>
<dbReference type="FunFam" id="3.90.700.10:FF:000001">
    <property type="entry name" value="Mitochondrial succinate dehydrogenase flavoprotein subunit"/>
    <property type="match status" value="1"/>
</dbReference>
<dbReference type="NCBIfam" id="TIGR01812">
    <property type="entry name" value="sdhA_frdA_Gneg"/>
    <property type="match status" value="1"/>
</dbReference>
<dbReference type="PROSITE" id="PS50303">
    <property type="entry name" value="PUM_HD"/>
    <property type="match status" value="1"/>
</dbReference>
<dbReference type="AlphaFoldDB" id="A0AAN7ZIJ6"/>
<dbReference type="Gene3D" id="1.20.58.100">
    <property type="entry name" value="Fumarate reductase/succinate dehydrogenase flavoprotein-like, C-terminal domain"/>
    <property type="match status" value="2"/>
</dbReference>
<sequence length="983" mass="109749">MIHSKKRKSESNSSIEKQKKKLKSKQEESKSENSEATTTKTKRLIKKPNVTATEKPDWQNFKQKKKELRLKRKQANKFYDVIVEATNIFETLRQKRLRGKVEDRNKSISKLHDLFVGKNQYCKVIFAHDVARIAIADELIPVTVEMLQSKYGRNCLKSMLKYGSNETRSAAIKKMYGNAVKFSSHLISASVFEYAYSTWATTQQKYDLNQEFFGDIYKNLKDSEVKHLRDVYKSSPVLNKNLLDSTLIQSVLSQFLSECTPEDRGELVTQLAPHIVVISNSKDGVRAAMQCIWHSTNKDKKVIMKAVKENITDLSKHEHGHCTVIALLDSVDDTVLLNKIIITQLMTNVSELVVDEHGRKVLLWLVTPADSTHFHPQFIKELDEGRIVSTSKKDIALRRQELLNYVIFMLTNEVIAKTEFWLSTASMALVTLAIIKSVVGAGGAGLRAAFGLVASCFKTAVITKLFPTRSHTVAAQGGINAALDWIGDHDAIHYMCENAPRAIQELENYGMPFSRTNEGKIYQRPFGGQSLDRGKGGLAVRTCCVADRTGHSLLHTLYGESLKYDCHYYIEYFVIDLMMHKGSCVGVVALSLDDGTLHRFFAKSTILATGGSGRAYFQCTGAHTCTGDGMAMITRAGLALQDMEFIQFHPTGIYGSGCLMTEGCRGEGGYLINGNGERFMQNYAPNALELASRDVVSRAMTVEIREGRGAGKNKDFIYLQLHHLPKETFTLQLPGITETAKIFAGVDVTKESVPVLPTVHYCMGGIPTTYKGEVLTKQNDDYCVVPGLYACGETACASVHGANRLGANSLLEIVIFGRAVAYAIRDVCKPGDKIGDICKNIGEESIALLDSVRYASGCTSVAQLRLEMQKIMQDDMAVFRIQESLEKGALIWNSDLVEGIEFKNLMICAVQIAVGAENRKESRGAHARDDFQVRRKPMSEHWRKHTITVMNHYTGACELSYRPVIDKTLSDKVPWIPPLIRKY</sequence>